<feature type="region of interest" description="Disordered" evidence="1">
    <location>
        <begin position="1"/>
        <end position="49"/>
    </location>
</feature>
<accession>R4X9B9</accession>
<protein>
    <submittedName>
        <fullName evidence="2">Uncharacterized protein</fullName>
    </submittedName>
</protein>
<dbReference type="OrthoDB" id="8188991at2759"/>
<dbReference type="eggNOG" id="ENOG502SBDG">
    <property type="taxonomic scope" value="Eukaryota"/>
</dbReference>
<dbReference type="VEuPathDB" id="FungiDB:TAPDE_000418"/>
<comment type="caution">
    <text evidence="2">The sequence shown here is derived from an EMBL/GenBank/DDBJ whole genome shotgun (WGS) entry which is preliminary data.</text>
</comment>
<organism evidence="2 3">
    <name type="scientific">Taphrina deformans (strain PYCC 5710 / ATCC 11124 / CBS 356.35 / IMI 108563 / JCM 9778 / NBRC 8474)</name>
    <name type="common">Peach leaf curl fungus</name>
    <name type="synonym">Lalaria deformans</name>
    <dbReference type="NCBI Taxonomy" id="1097556"/>
    <lineage>
        <taxon>Eukaryota</taxon>
        <taxon>Fungi</taxon>
        <taxon>Dikarya</taxon>
        <taxon>Ascomycota</taxon>
        <taxon>Taphrinomycotina</taxon>
        <taxon>Taphrinomycetes</taxon>
        <taxon>Taphrinales</taxon>
        <taxon>Taphrinaceae</taxon>
        <taxon>Taphrina</taxon>
    </lineage>
</organism>
<proteinExistence type="predicted"/>
<sequence>MPKAKGSVTRPTKATADPVGKPSRTIANSKASHLYTDDNPETTLHGTGFKDGATAQRTIELVSKRSLTYQFQTINTMLHRARGHPHKSANMMDAMVILQDWVDSYRPRKASLRTFKLISRDTVERYLKRAEEHNEAQEGTSETIDVEFARMYTSLAPKKRLANTLVDSTRPGEQDWEVRRYEALCALVPEDHEMEGELWLEMGSGKEPSVLHLKWIMWGYSPVKKL</sequence>
<evidence type="ECO:0000313" key="3">
    <source>
        <dbReference type="Proteomes" id="UP000013776"/>
    </source>
</evidence>
<name>R4X9B9_TAPDE</name>
<gene>
    <name evidence="2" type="ORF">TAPDE_000418</name>
</gene>
<keyword evidence="3" id="KW-1185">Reference proteome</keyword>
<evidence type="ECO:0000256" key="1">
    <source>
        <dbReference type="SAM" id="MobiDB-lite"/>
    </source>
</evidence>
<reference evidence="2 3" key="1">
    <citation type="journal article" date="2013" name="MBio">
        <title>Genome sequencing of the plant pathogen Taphrina deformans, the causal agent of peach leaf curl.</title>
        <authorList>
            <person name="Cisse O.H."/>
            <person name="Almeida J.M.G.C.F."/>
            <person name="Fonseca A."/>
            <person name="Kumar A.A."/>
            <person name="Salojaervi J."/>
            <person name="Overmyer K."/>
            <person name="Hauser P.M."/>
            <person name="Pagni M."/>
        </authorList>
    </citation>
    <scope>NUCLEOTIDE SEQUENCE [LARGE SCALE GENOMIC DNA]</scope>
    <source>
        <strain evidence="3">PYCC 5710 / ATCC 11124 / CBS 356.35 / IMI 108563 / JCM 9778 / NBRC 8474</strain>
    </source>
</reference>
<evidence type="ECO:0000313" key="2">
    <source>
        <dbReference type="EMBL" id="CCG80787.1"/>
    </source>
</evidence>
<dbReference type="EMBL" id="CAHR02000012">
    <property type="protein sequence ID" value="CCG80787.1"/>
    <property type="molecule type" value="Genomic_DNA"/>
</dbReference>
<dbReference type="AlphaFoldDB" id="R4X9B9"/>
<dbReference type="Proteomes" id="UP000013776">
    <property type="component" value="Unassembled WGS sequence"/>
</dbReference>